<evidence type="ECO:0000313" key="2">
    <source>
        <dbReference type="Proteomes" id="UP000198838"/>
    </source>
</evidence>
<keyword evidence="2" id="KW-1185">Reference proteome</keyword>
<accession>A0A1I0WHY1</accession>
<protein>
    <submittedName>
        <fullName evidence="1">Uncharacterized protein</fullName>
    </submittedName>
</protein>
<gene>
    <name evidence="1" type="ORF">SAMN05216249_10455</name>
</gene>
<evidence type="ECO:0000313" key="1">
    <source>
        <dbReference type="EMBL" id="SFA87556.1"/>
    </source>
</evidence>
<dbReference type="AlphaFoldDB" id="A0A1I0WHY1"/>
<name>A0A1I0WHY1_9FIRM</name>
<dbReference type="STRING" id="1120918.SAMN05216249_10455"/>
<sequence>MDKETKEKKSEPKKYYKAAIVDSKKFEAYRDFLEGNLKEGELYSLSQIESIIKKHYR</sequence>
<dbReference type="EMBL" id="FOJY01000004">
    <property type="protein sequence ID" value="SFA87556.1"/>
    <property type="molecule type" value="Genomic_DNA"/>
</dbReference>
<dbReference type="Proteomes" id="UP000198838">
    <property type="component" value="Unassembled WGS sequence"/>
</dbReference>
<reference evidence="1 2" key="1">
    <citation type="submission" date="2016-10" db="EMBL/GenBank/DDBJ databases">
        <authorList>
            <person name="de Groot N.N."/>
        </authorList>
    </citation>
    <scope>NUCLEOTIDE SEQUENCE [LARGE SCALE GENOMIC DNA]</scope>
    <source>
        <strain evidence="1 2">DSM 5522</strain>
    </source>
</reference>
<dbReference type="RefSeq" id="WP_177205556.1">
    <property type="nucleotide sequence ID" value="NZ_FOJY01000004.1"/>
</dbReference>
<organism evidence="1 2">
    <name type="scientific">Acetitomaculum ruminis DSM 5522</name>
    <dbReference type="NCBI Taxonomy" id="1120918"/>
    <lineage>
        <taxon>Bacteria</taxon>
        <taxon>Bacillati</taxon>
        <taxon>Bacillota</taxon>
        <taxon>Clostridia</taxon>
        <taxon>Lachnospirales</taxon>
        <taxon>Lachnospiraceae</taxon>
        <taxon>Acetitomaculum</taxon>
    </lineage>
</organism>
<proteinExistence type="predicted"/>